<name>A0A5J4SN44_9ZZZZ</name>
<evidence type="ECO:0000313" key="1">
    <source>
        <dbReference type="EMBL" id="KAA6347162.1"/>
    </source>
</evidence>
<accession>A0A5J4SN44</accession>
<proteinExistence type="predicted"/>
<dbReference type="EMBL" id="SNRY01000104">
    <property type="protein sequence ID" value="KAA6347162.1"/>
    <property type="molecule type" value="Genomic_DNA"/>
</dbReference>
<protein>
    <submittedName>
        <fullName evidence="1">Uncharacterized protein</fullName>
    </submittedName>
</protein>
<comment type="caution">
    <text evidence="1">The sequence shown here is derived from an EMBL/GenBank/DDBJ whole genome shotgun (WGS) entry which is preliminary data.</text>
</comment>
<organism evidence="1">
    <name type="scientific">termite gut metagenome</name>
    <dbReference type="NCBI Taxonomy" id="433724"/>
    <lineage>
        <taxon>unclassified sequences</taxon>
        <taxon>metagenomes</taxon>
        <taxon>organismal metagenomes</taxon>
    </lineage>
</organism>
<dbReference type="AlphaFoldDB" id="A0A5J4SN44"/>
<sequence length="141" mass="15958">MAVIINKFGRLIGWNSVTVNVLGRDVEGITAVKYNDSKEKENSYGAGAYPIGRGEGNYAAEASITLKKEEIIAIQQMLPPGKRLTDIAPFDIVVEYEYQLMKYRDRIRNCEFTDNGVEVKQNDKTIDKEMKLIVSHIGWNE</sequence>
<reference evidence="1" key="1">
    <citation type="submission" date="2019-03" db="EMBL/GenBank/DDBJ databases">
        <title>Single cell metagenomics reveals metabolic interactions within the superorganism composed of flagellate Streblomastix strix and complex community of Bacteroidetes bacteria on its surface.</title>
        <authorList>
            <person name="Treitli S.C."/>
            <person name="Kolisko M."/>
            <person name="Husnik F."/>
            <person name="Keeling P."/>
            <person name="Hampl V."/>
        </authorList>
    </citation>
    <scope>NUCLEOTIDE SEQUENCE</scope>
    <source>
        <strain evidence="1">STM</strain>
    </source>
</reference>
<gene>
    <name evidence="1" type="ORF">EZS27_005331</name>
</gene>